<dbReference type="InterPro" id="IPR045003">
    <property type="entry name" value="FLA_A"/>
</dbReference>
<evidence type="ECO:0000256" key="1">
    <source>
        <dbReference type="ARBA" id="ARBA00004609"/>
    </source>
</evidence>
<accession>A0A0A9AFH6</accession>
<feature type="domain" description="FAS1" evidence="13">
    <location>
        <begin position="41"/>
        <end position="186"/>
    </location>
</feature>
<keyword evidence="7 11" id="KW-0472">Membrane</keyword>
<evidence type="ECO:0000256" key="2">
    <source>
        <dbReference type="ARBA" id="ARBA00007843"/>
    </source>
</evidence>
<keyword evidence="8" id="KW-0325">Glycoprotein</keyword>
<comment type="subcellular location">
    <subcellularLocation>
        <location evidence="1">Cell membrane</location>
        <topology evidence="1">Lipid-anchor</topology>
        <topology evidence="1">GPI-anchor</topology>
    </subcellularLocation>
</comment>
<keyword evidence="11" id="KW-0812">Transmembrane</keyword>
<evidence type="ECO:0000256" key="6">
    <source>
        <dbReference type="ARBA" id="ARBA00022974"/>
    </source>
</evidence>
<dbReference type="GO" id="GO:0009834">
    <property type="term" value="P:plant-type secondary cell wall biogenesis"/>
    <property type="evidence" value="ECO:0007669"/>
    <property type="project" value="UniProtKB-ARBA"/>
</dbReference>
<feature type="signal peptide" evidence="12">
    <location>
        <begin position="1"/>
        <end position="22"/>
    </location>
</feature>
<keyword evidence="4" id="KW-0336">GPI-anchor</keyword>
<evidence type="ECO:0000313" key="14">
    <source>
        <dbReference type="EMBL" id="JAD50439.1"/>
    </source>
</evidence>
<dbReference type="GO" id="GO:0005886">
    <property type="term" value="C:plasma membrane"/>
    <property type="evidence" value="ECO:0007669"/>
    <property type="project" value="UniProtKB-SubCell"/>
</dbReference>
<dbReference type="AlphaFoldDB" id="A0A0A9AFH6"/>
<keyword evidence="3" id="KW-1003">Cell membrane</keyword>
<protein>
    <recommendedName>
        <fullName evidence="13">FAS1 domain-containing protein</fullName>
    </recommendedName>
</protein>
<keyword evidence="6" id="KW-0654">Proteoglycan</keyword>
<dbReference type="Pfam" id="PF02469">
    <property type="entry name" value="Fasciclin"/>
    <property type="match status" value="1"/>
</dbReference>
<evidence type="ECO:0000256" key="10">
    <source>
        <dbReference type="SAM" id="MobiDB-lite"/>
    </source>
</evidence>
<feature type="compositionally biased region" description="Low complexity" evidence="10">
    <location>
        <begin position="219"/>
        <end position="228"/>
    </location>
</feature>
<evidence type="ECO:0000256" key="12">
    <source>
        <dbReference type="SAM" id="SignalP"/>
    </source>
</evidence>
<evidence type="ECO:0000256" key="11">
    <source>
        <dbReference type="SAM" id="Phobius"/>
    </source>
</evidence>
<reference evidence="14" key="1">
    <citation type="submission" date="2014-09" db="EMBL/GenBank/DDBJ databases">
        <authorList>
            <person name="Magalhaes I.L.F."/>
            <person name="Oliveira U."/>
            <person name="Santos F.R."/>
            <person name="Vidigal T.H.D.A."/>
            <person name="Brescovit A.D."/>
            <person name="Santos A.J."/>
        </authorList>
    </citation>
    <scope>NUCLEOTIDE SEQUENCE</scope>
    <source>
        <tissue evidence="14">Shoot tissue taken approximately 20 cm above the soil surface</tissue>
    </source>
</reference>
<dbReference type="PANTHER" id="PTHR32077">
    <property type="entry name" value="FASCICLIN-LIKE ARABINOGALACTAN PROTEIN"/>
    <property type="match status" value="1"/>
</dbReference>
<dbReference type="FunFam" id="2.30.180.10:FF:000006">
    <property type="entry name" value="Fasciclin-like arabinogalactan protein 11"/>
    <property type="match status" value="1"/>
</dbReference>
<dbReference type="PROSITE" id="PS50213">
    <property type="entry name" value="FAS1"/>
    <property type="match status" value="1"/>
</dbReference>
<dbReference type="SMART" id="SM00554">
    <property type="entry name" value="FAS1"/>
    <property type="match status" value="1"/>
</dbReference>
<proteinExistence type="inferred from homology"/>
<dbReference type="Gene3D" id="2.30.180.10">
    <property type="entry name" value="FAS1 domain"/>
    <property type="match status" value="1"/>
</dbReference>
<evidence type="ECO:0000256" key="8">
    <source>
        <dbReference type="ARBA" id="ARBA00023180"/>
    </source>
</evidence>
<dbReference type="GO" id="GO:0098552">
    <property type="term" value="C:side of membrane"/>
    <property type="evidence" value="ECO:0007669"/>
    <property type="project" value="UniProtKB-KW"/>
</dbReference>
<evidence type="ECO:0000259" key="13">
    <source>
        <dbReference type="PROSITE" id="PS50213"/>
    </source>
</evidence>
<keyword evidence="4" id="KW-0449">Lipoprotein</keyword>
<evidence type="ECO:0000256" key="3">
    <source>
        <dbReference type="ARBA" id="ARBA00022475"/>
    </source>
</evidence>
<comment type="function">
    <text evidence="9">May be a cell surface adhesion protein.</text>
</comment>
<evidence type="ECO:0000256" key="4">
    <source>
        <dbReference type="ARBA" id="ARBA00022622"/>
    </source>
</evidence>
<comment type="similarity">
    <text evidence="2">Belongs to the fasciclin-like AGP family.</text>
</comment>
<feature type="region of interest" description="Disordered" evidence="10">
    <location>
        <begin position="208"/>
        <end position="238"/>
    </location>
</feature>
<dbReference type="SUPFAM" id="SSF82153">
    <property type="entry name" value="FAS1 domain"/>
    <property type="match status" value="1"/>
</dbReference>
<evidence type="ECO:0000256" key="9">
    <source>
        <dbReference type="ARBA" id="ARBA00024686"/>
    </source>
</evidence>
<name>A0A0A9AFH6_ARUDO</name>
<sequence>MACFQAATMSLVVLTLAISAAAVSTSAAAVAEAPSPAPSGPLNLTEILRKATQYNAFIRLLKDTEVSSQVTSLLDSDRNADGLTVLAPTDAAFSGLKTGTLNRMEAQAQSQLVLFHVLPKFYSSVSFETTTNPVRTQASGRHGVCTVNVTAGGQQVNVSSGLMEATLGKPLYSAYPLAVYSLDKVLLPPDLFGDSAVKGGAVAPAPAAAAAGEPKKEAPSSSPAAADEAPAKEADGTAASGAGTASGWLAFVLTVSALVLGLLSF</sequence>
<organism evidence="14">
    <name type="scientific">Arundo donax</name>
    <name type="common">Giant reed</name>
    <name type="synonym">Donax arundinaceus</name>
    <dbReference type="NCBI Taxonomy" id="35708"/>
    <lineage>
        <taxon>Eukaryota</taxon>
        <taxon>Viridiplantae</taxon>
        <taxon>Streptophyta</taxon>
        <taxon>Embryophyta</taxon>
        <taxon>Tracheophyta</taxon>
        <taxon>Spermatophyta</taxon>
        <taxon>Magnoliopsida</taxon>
        <taxon>Liliopsida</taxon>
        <taxon>Poales</taxon>
        <taxon>Poaceae</taxon>
        <taxon>PACMAD clade</taxon>
        <taxon>Arundinoideae</taxon>
        <taxon>Arundineae</taxon>
        <taxon>Arundo</taxon>
    </lineage>
</organism>
<keyword evidence="11" id="KW-1133">Transmembrane helix</keyword>
<dbReference type="InterPro" id="IPR036378">
    <property type="entry name" value="FAS1_dom_sf"/>
</dbReference>
<reference evidence="14" key="2">
    <citation type="journal article" date="2015" name="Data Brief">
        <title>Shoot transcriptome of the giant reed, Arundo donax.</title>
        <authorList>
            <person name="Barrero R.A."/>
            <person name="Guerrero F.D."/>
            <person name="Moolhuijzen P."/>
            <person name="Goolsby J.A."/>
            <person name="Tidwell J."/>
            <person name="Bellgard S.E."/>
            <person name="Bellgard M.I."/>
        </authorList>
    </citation>
    <scope>NUCLEOTIDE SEQUENCE</scope>
    <source>
        <tissue evidence="14">Shoot tissue taken approximately 20 cm above the soil surface</tissue>
    </source>
</reference>
<dbReference type="InterPro" id="IPR000782">
    <property type="entry name" value="FAS1_domain"/>
</dbReference>
<keyword evidence="5 12" id="KW-0732">Signal</keyword>
<feature type="chain" id="PRO_5002042611" description="FAS1 domain-containing protein" evidence="12">
    <location>
        <begin position="23"/>
        <end position="265"/>
    </location>
</feature>
<evidence type="ECO:0000256" key="7">
    <source>
        <dbReference type="ARBA" id="ARBA00023136"/>
    </source>
</evidence>
<dbReference type="EMBL" id="GBRH01247456">
    <property type="protein sequence ID" value="JAD50439.1"/>
    <property type="molecule type" value="Transcribed_RNA"/>
</dbReference>
<evidence type="ECO:0000256" key="5">
    <source>
        <dbReference type="ARBA" id="ARBA00022729"/>
    </source>
</evidence>
<dbReference type="PANTHER" id="PTHR32077:SF42">
    <property type="entry name" value="OS02G0308800 PROTEIN"/>
    <property type="match status" value="1"/>
</dbReference>
<feature type="transmembrane region" description="Helical" evidence="11">
    <location>
        <begin position="245"/>
        <end position="263"/>
    </location>
</feature>